<proteinExistence type="predicted"/>
<dbReference type="Proteomes" id="UP001060215">
    <property type="component" value="Chromosome 13"/>
</dbReference>
<keyword evidence="2" id="KW-1185">Reference proteome</keyword>
<accession>A0ACC0FT65</accession>
<reference evidence="1 2" key="1">
    <citation type="journal article" date="2022" name="Plant J.">
        <title>Chromosome-level genome of Camellia lanceoleosa provides a valuable resource for understanding genome evolution and self-incompatibility.</title>
        <authorList>
            <person name="Gong W."/>
            <person name="Xiao S."/>
            <person name="Wang L."/>
            <person name="Liao Z."/>
            <person name="Chang Y."/>
            <person name="Mo W."/>
            <person name="Hu G."/>
            <person name="Li W."/>
            <person name="Zhao G."/>
            <person name="Zhu H."/>
            <person name="Hu X."/>
            <person name="Ji K."/>
            <person name="Xiang X."/>
            <person name="Song Q."/>
            <person name="Yuan D."/>
            <person name="Jin S."/>
            <person name="Zhang L."/>
        </authorList>
    </citation>
    <scope>NUCLEOTIDE SEQUENCE [LARGE SCALE GENOMIC DNA]</scope>
    <source>
        <strain evidence="1">SQ_2022a</strain>
    </source>
</reference>
<gene>
    <name evidence="1" type="ORF">LOK49_LG12G01139</name>
</gene>
<comment type="caution">
    <text evidence="1">The sequence shown here is derived from an EMBL/GenBank/DDBJ whole genome shotgun (WGS) entry which is preliminary data.</text>
</comment>
<evidence type="ECO:0000313" key="1">
    <source>
        <dbReference type="EMBL" id="KAI7991579.1"/>
    </source>
</evidence>
<protein>
    <submittedName>
        <fullName evidence="1">Uncharacterized protein</fullName>
    </submittedName>
</protein>
<sequence>MNSERAAAISLEYKDKTERGPLPARKKARSRAAFSSVPSSLLIKLVTRNDLRTFKLDELKNLHLILLFGYLLKESALNIASLPEKKELPSSKIS</sequence>
<name>A0ACC0FT65_9ERIC</name>
<evidence type="ECO:0000313" key="2">
    <source>
        <dbReference type="Proteomes" id="UP001060215"/>
    </source>
</evidence>
<organism evidence="1 2">
    <name type="scientific">Camellia lanceoleosa</name>
    <dbReference type="NCBI Taxonomy" id="1840588"/>
    <lineage>
        <taxon>Eukaryota</taxon>
        <taxon>Viridiplantae</taxon>
        <taxon>Streptophyta</taxon>
        <taxon>Embryophyta</taxon>
        <taxon>Tracheophyta</taxon>
        <taxon>Spermatophyta</taxon>
        <taxon>Magnoliopsida</taxon>
        <taxon>eudicotyledons</taxon>
        <taxon>Gunneridae</taxon>
        <taxon>Pentapetalae</taxon>
        <taxon>asterids</taxon>
        <taxon>Ericales</taxon>
        <taxon>Theaceae</taxon>
        <taxon>Camellia</taxon>
    </lineage>
</organism>
<dbReference type="EMBL" id="CM045770">
    <property type="protein sequence ID" value="KAI7991579.1"/>
    <property type="molecule type" value="Genomic_DNA"/>
</dbReference>